<protein>
    <submittedName>
        <fullName evidence="4">DgyrCDS6782</fullName>
    </submittedName>
</protein>
<dbReference type="InterPro" id="IPR001304">
    <property type="entry name" value="C-type_lectin-like"/>
</dbReference>
<name>A0A7I8VP64_9ANNE</name>
<feature type="domain" description="C-type lectin" evidence="3">
    <location>
        <begin position="43"/>
        <end position="171"/>
    </location>
</feature>
<dbReference type="EMBL" id="CAJFCJ010000007">
    <property type="protein sequence ID" value="CAD5118041.1"/>
    <property type="molecule type" value="Genomic_DNA"/>
</dbReference>
<dbReference type="InterPro" id="IPR016187">
    <property type="entry name" value="CTDL_fold"/>
</dbReference>
<keyword evidence="1" id="KW-1133">Transmembrane helix</keyword>
<dbReference type="Proteomes" id="UP000549394">
    <property type="component" value="Unassembled WGS sequence"/>
</dbReference>
<keyword evidence="1" id="KW-0812">Transmembrane</keyword>
<sequence>MSSQGTRLIMMKNFILVYLLIRHLYPQIDCQCPTATGWGEGPLGNFCYYINQSISKTWEDTLSFCSAKGLTMVRIKSAIENTDVQSLLQGIQNPNIKSGYWLGVRDFENKTNDGYILRNRYDDGTKLLYWFFAGNVPKVDEAFAMKLSQGGVTNGIWVEQNRSDLNGVMCQKEKQFLTTEDTTIMAPTTPSELFFEETTTQSIMVVFYYILTILIYCFVIKETTSAPTTTAVPSTTTAELPGKFL</sequence>
<organism evidence="4 5">
    <name type="scientific">Dimorphilus gyrociliatus</name>
    <dbReference type="NCBI Taxonomy" id="2664684"/>
    <lineage>
        <taxon>Eukaryota</taxon>
        <taxon>Metazoa</taxon>
        <taxon>Spiralia</taxon>
        <taxon>Lophotrochozoa</taxon>
        <taxon>Annelida</taxon>
        <taxon>Polychaeta</taxon>
        <taxon>Polychaeta incertae sedis</taxon>
        <taxon>Dinophilidae</taxon>
        <taxon>Dimorphilus</taxon>
    </lineage>
</organism>
<feature type="chain" id="PRO_5029535391" evidence="2">
    <location>
        <begin position="31"/>
        <end position="245"/>
    </location>
</feature>
<accession>A0A7I8VP64</accession>
<evidence type="ECO:0000259" key="3">
    <source>
        <dbReference type="PROSITE" id="PS50041"/>
    </source>
</evidence>
<feature type="signal peptide" evidence="2">
    <location>
        <begin position="1"/>
        <end position="30"/>
    </location>
</feature>
<dbReference type="Gene3D" id="3.10.100.10">
    <property type="entry name" value="Mannose-Binding Protein A, subunit A"/>
    <property type="match status" value="1"/>
</dbReference>
<dbReference type="InterPro" id="IPR016186">
    <property type="entry name" value="C-type_lectin-like/link_sf"/>
</dbReference>
<dbReference type="SUPFAM" id="SSF56436">
    <property type="entry name" value="C-type lectin-like"/>
    <property type="match status" value="1"/>
</dbReference>
<proteinExistence type="predicted"/>
<dbReference type="PROSITE" id="PS50041">
    <property type="entry name" value="C_TYPE_LECTIN_2"/>
    <property type="match status" value="1"/>
</dbReference>
<evidence type="ECO:0000256" key="2">
    <source>
        <dbReference type="SAM" id="SignalP"/>
    </source>
</evidence>
<evidence type="ECO:0000313" key="4">
    <source>
        <dbReference type="EMBL" id="CAD5118041.1"/>
    </source>
</evidence>
<keyword evidence="5" id="KW-1185">Reference proteome</keyword>
<evidence type="ECO:0000256" key="1">
    <source>
        <dbReference type="SAM" id="Phobius"/>
    </source>
</evidence>
<keyword evidence="2" id="KW-0732">Signal</keyword>
<comment type="caution">
    <text evidence="4">The sequence shown here is derived from an EMBL/GenBank/DDBJ whole genome shotgun (WGS) entry which is preliminary data.</text>
</comment>
<gene>
    <name evidence="4" type="ORF">DGYR_LOCUS6481</name>
</gene>
<keyword evidence="1" id="KW-0472">Membrane</keyword>
<evidence type="ECO:0000313" key="5">
    <source>
        <dbReference type="Proteomes" id="UP000549394"/>
    </source>
</evidence>
<dbReference type="AlphaFoldDB" id="A0A7I8VP64"/>
<dbReference type="SMART" id="SM00034">
    <property type="entry name" value="CLECT"/>
    <property type="match status" value="1"/>
</dbReference>
<reference evidence="4 5" key="1">
    <citation type="submission" date="2020-08" db="EMBL/GenBank/DDBJ databases">
        <authorList>
            <person name="Hejnol A."/>
        </authorList>
    </citation>
    <scope>NUCLEOTIDE SEQUENCE [LARGE SCALE GENOMIC DNA]</scope>
</reference>
<feature type="transmembrane region" description="Helical" evidence="1">
    <location>
        <begin position="202"/>
        <end position="220"/>
    </location>
</feature>
<dbReference type="CDD" id="cd00037">
    <property type="entry name" value="CLECT"/>
    <property type="match status" value="1"/>
</dbReference>